<comment type="subcellular location">
    <subcellularLocation>
        <location evidence="1">Membrane</location>
        <topology evidence="1">Single-pass membrane protein</topology>
    </subcellularLocation>
</comment>
<proteinExistence type="inferred from homology"/>
<keyword evidence="12" id="KW-1185">Reference proteome</keyword>
<feature type="domain" description="Trichome birefringence-like C-terminal" evidence="8">
    <location>
        <begin position="151"/>
        <end position="440"/>
    </location>
</feature>
<evidence type="ECO:0000256" key="1">
    <source>
        <dbReference type="ARBA" id="ARBA00004167"/>
    </source>
</evidence>
<feature type="transmembrane region" description="Helical" evidence="7">
    <location>
        <begin position="32"/>
        <end position="51"/>
    </location>
</feature>
<keyword evidence="3 7" id="KW-0812">Transmembrane</keyword>
<dbReference type="EMBL" id="JBBPBM010000008">
    <property type="protein sequence ID" value="KAK8571806.1"/>
    <property type="molecule type" value="Genomic_DNA"/>
</dbReference>
<evidence type="ECO:0000256" key="3">
    <source>
        <dbReference type="ARBA" id="ARBA00022692"/>
    </source>
</evidence>
<dbReference type="PANTHER" id="PTHR32285">
    <property type="entry name" value="PROTEIN TRICHOME BIREFRINGENCE-LIKE 9-RELATED"/>
    <property type="match status" value="1"/>
</dbReference>
<evidence type="ECO:0000313" key="11">
    <source>
        <dbReference type="EMBL" id="KAK8571806.1"/>
    </source>
</evidence>
<dbReference type="InterPro" id="IPR029962">
    <property type="entry name" value="TBL"/>
</dbReference>
<evidence type="ECO:0000256" key="7">
    <source>
        <dbReference type="SAM" id="Phobius"/>
    </source>
</evidence>
<evidence type="ECO:0000256" key="4">
    <source>
        <dbReference type="ARBA" id="ARBA00022968"/>
    </source>
</evidence>
<organism evidence="11 12">
    <name type="scientific">Hibiscus sabdariffa</name>
    <name type="common">roselle</name>
    <dbReference type="NCBI Taxonomy" id="183260"/>
    <lineage>
        <taxon>Eukaryota</taxon>
        <taxon>Viridiplantae</taxon>
        <taxon>Streptophyta</taxon>
        <taxon>Embryophyta</taxon>
        <taxon>Tracheophyta</taxon>
        <taxon>Spermatophyta</taxon>
        <taxon>Magnoliopsida</taxon>
        <taxon>eudicotyledons</taxon>
        <taxon>Gunneridae</taxon>
        <taxon>Pentapetalae</taxon>
        <taxon>rosids</taxon>
        <taxon>malvids</taxon>
        <taxon>Malvales</taxon>
        <taxon>Malvaceae</taxon>
        <taxon>Malvoideae</taxon>
        <taxon>Hibiscus</taxon>
    </lineage>
</organism>
<keyword evidence="4" id="KW-0735">Signal-anchor</keyword>
<comment type="similarity">
    <text evidence="2">Belongs to the PC-esterase family. TBL subfamily.</text>
</comment>
<keyword evidence="6 7" id="KW-0472">Membrane</keyword>
<reference evidence="11 12" key="1">
    <citation type="journal article" date="2024" name="G3 (Bethesda)">
        <title>Genome assembly of Hibiscus sabdariffa L. provides insights into metabolisms of medicinal natural products.</title>
        <authorList>
            <person name="Kim T."/>
        </authorList>
    </citation>
    <scope>NUCLEOTIDE SEQUENCE [LARGE SCALE GENOMIC DNA]</scope>
    <source>
        <strain evidence="11">TK-2024</strain>
        <tissue evidence="11">Old leaves</tissue>
    </source>
</reference>
<keyword evidence="5 7" id="KW-1133">Transmembrane helix</keyword>
<dbReference type="InterPro" id="IPR026057">
    <property type="entry name" value="TBL_C"/>
</dbReference>
<feature type="domain" description="Trichome birefringence-like N-terminal" evidence="9">
    <location>
        <begin position="98"/>
        <end position="150"/>
    </location>
</feature>
<name>A0ABR2F462_9ROSI</name>
<protein>
    <recommendedName>
        <fullName evidence="13">Trichome birefringence-like N-terminal domain-containing protein</fullName>
    </recommendedName>
</protein>
<dbReference type="Pfam" id="PF13839">
    <property type="entry name" value="PC-Esterase"/>
    <property type="match status" value="1"/>
</dbReference>
<dbReference type="InterPro" id="IPR059083">
    <property type="entry name" value="At5g19230_dom"/>
</dbReference>
<evidence type="ECO:0000259" key="8">
    <source>
        <dbReference type="Pfam" id="PF13839"/>
    </source>
</evidence>
<accession>A0ABR2F462</accession>
<evidence type="ECO:0000313" key="12">
    <source>
        <dbReference type="Proteomes" id="UP001472677"/>
    </source>
</evidence>
<dbReference type="InterPro" id="IPR025846">
    <property type="entry name" value="TBL_N"/>
</dbReference>
<dbReference type="PANTHER" id="PTHR32285:SF213">
    <property type="entry name" value="PROTEIN TRICHOME BIREFRINGENCE-LIKE 11"/>
    <property type="match status" value="1"/>
</dbReference>
<evidence type="ECO:0000256" key="2">
    <source>
        <dbReference type="ARBA" id="ARBA00007727"/>
    </source>
</evidence>
<feature type="domain" description="Uncharacterized GPI-anchored protein At5g19230-like" evidence="10">
    <location>
        <begin position="478"/>
        <end position="604"/>
    </location>
</feature>
<sequence>MCKVPVPQDHETMPSFDFCSRFKRFKLFEPSVGVLGFFLVAVCVICFFFYLDYRAVAKGYRVPNQSERFMWLKLDGSSSSSSISEIKRVDFLSLEGEGCDVFDGDWVWDESYPLYESRDCSFLDEGFRCTENGRPDLFYTKWRWQPKHCNLPRFDGKVMLEKLRNKRLVFVGDSIGRNQWESLLCMLASVVDDKDSIYEVNGNPITKHKGFLVFKFKDYNCTVEYYRSPFLVLQSRPPAGSPQSIKTTLKLDQMDWNSIRWKDADFLVFNTGHWWNHEKTVRAGCYFQEGKKIKTEMTVEHAYQRSLETVKEWIRNEVNTSKTEVYFRTFAPVHFSGGDWKTGGSCHLETLPELGTSVAPSETWELLEIVKEVLSTHSNASNGVKVDILNVTGMTTPRKDGHASLYYLGPKESPAPIHRQDCSHWCLPGVPDAWNELFYAVFLKHSSNHTFNSSIYEAKHLQYVSNYWISSRQSTDEEDDLLKGINSYRASLNLTTLTKNENAKCLADELANEFKNQPCTNSTGANTVPGTEPQFANYPNLLAKCHLNVSVTRDGAVMPACVPNLVPSLVLTNFTQSQYSDNLNETKYTGIGIGSDGDWIVVVLTTSTAEGNYATAATTSVASSVSETSVIYHLLFLASIALYLL</sequence>
<evidence type="ECO:0000259" key="10">
    <source>
        <dbReference type="Pfam" id="PF25884"/>
    </source>
</evidence>
<comment type="caution">
    <text evidence="11">The sequence shown here is derived from an EMBL/GenBank/DDBJ whole genome shotgun (WGS) entry which is preliminary data.</text>
</comment>
<dbReference type="Pfam" id="PF14416">
    <property type="entry name" value="PMR5N"/>
    <property type="match status" value="1"/>
</dbReference>
<evidence type="ECO:0000256" key="6">
    <source>
        <dbReference type="ARBA" id="ARBA00023136"/>
    </source>
</evidence>
<gene>
    <name evidence="11" type="ORF">V6N12_027879</name>
</gene>
<dbReference type="Pfam" id="PF25884">
    <property type="entry name" value="At5g19230"/>
    <property type="match status" value="1"/>
</dbReference>
<evidence type="ECO:0000259" key="9">
    <source>
        <dbReference type="Pfam" id="PF14416"/>
    </source>
</evidence>
<dbReference type="Proteomes" id="UP001472677">
    <property type="component" value="Unassembled WGS sequence"/>
</dbReference>
<evidence type="ECO:0000256" key="5">
    <source>
        <dbReference type="ARBA" id="ARBA00022989"/>
    </source>
</evidence>
<evidence type="ECO:0008006" key="13">
    <source>
        <dbReference type="Google" id="ProtNLM"/>
    </source>
</evidence>